<organism evidence="3 4">
    <name type="scientific">Shewanella electrica</name>
    <dbReference type="NCBI Taxonomy" id="515560"/>
    <lineage>
        <taxon>Bacteria</taxon>
        <taxon>Pseudomonadati</taxon>
        <taxon>Pseudomonadota</taxon>
        <taxon>Gammaproteobacteria</taxon>
        <taxon>Alteromonadales</taxon>
        <taxon>Shewanellaceae</taxon>
        <taxon>Shewanella</taxon>
    </lineage>
</organism>
<evidence type="ECO:0000313" key="3">
    <source>
        <dbReference type="EMBL" id="MCS4555564.1"/>
    </source>
</evidence>
<dbReference type="SUPFAM" id="SSF52821">
    <property type="entry name" value="Rhodanese/Cell cycle control phosphatase"/>
    <property type="match status" value="1"/>
</dbReference>
<accession>A0ABT2FGX3</accession>
<dbReference type="EMBL" id="JAKOGG010000002">
    <property type="protein sequence ID" value="MCS4555564.1"/>
    <property type="molecule type" value="Genomic_DNA"/>
</dbReference>
<comment type="caution">
    <text evidence="3">The sequence shown here is derived from an EMBL/GenBank/DDBJ whole genome shotgun (WGS) entry which is preliminary data.</text>
</comment>
<sequence length="125" mass="13348">MSKLAALLVSLAALFNSLANAETVSDISPAKAQQLISKGAWLIDVRTAEEFNAGHLDGARHIEYQAIATQLPQQLTDKTQPIVLYCRSGRRADIAKQALQQLGYNAVVNAGGYEELASASPAPNK</sequence>
<dbReference type="CDD" id="cd00158">
    <property type="entry name" value="RHOD"/>
    <property type="match status" value="1"/>
</dbReference>
<keyword evidence="4" id="KW-1185">Reference proteome</keyword>
<feature type="signal peptide" evidence="1">
    <location>
        <begin position="1"/>
        <end position="21"/>
    </location>
</feature>
<dbReference type="PANTHER" id="PTHR45431">
    <property type="entry name" value="RHODANESE-LIKE DOMAIN-CONTAINING PROTEIN 15, CHLOROPLASTIC"/>
    <property type="match status" value="1"/>
</dbReference>
<evidence type="ECO:0000256" key="1">
    <source>
        <dbReference type="SAM" id="SignalP"/>
    </source>
</evidence>
<evidence type="ECO:0000313" key="4">
    <source>
        <dbReference type="Proteomes" id="UP001201549"/>
    </source>
</evidence>
<keyword evidence="1" id="KW-0732">Signal</keyword>
<reference evidence="4" key="2">
    <citation type="submission" date="2023-07" db="EMBL/GenBank/DDBJ databases">
        <title>Shewanella mangrovi sp. nov., an acetaldehyde- degrading bacterium isolated from mangrove sediment.</title>
        <authorList>
            <person name="Liu Y."/>
        </authorList>
    </citation>
    <scope>NUCLEOTIDE SEQUENCE [LARGE SCALE GENOMIC DNA]</scope>
    <source>
        <strain evidence="4">C32</strain>
    </source>
</reference>
<feature type="domain" description="Rhodanese" evidence="2">
    <location>
        <begin position="36"/>
        <end position="125"/>
    </location>
</feature>
<dbReference type="InterPro" id="IPR052367">
    <property type="entry name" value="Thiosulfate_ST/Rhodanese-like"/>
</dbReference>
<dbReference type="InterPro" id="IPR036873">
    <property type="entry name" value="Rhodanese-like_dom_sf"/>
</dbReference>
<gene>
    <name evidence="3" type="ORF">L9G74_03880</name>
</gene>
<reference evidence="3 4" key="1">
    <citation type="submission" date="2022-02" db="EMBL/GenBank/DDBJ databases">
        <authorList>
            <person name="Zhuang L."/>
        </authorList>
    </citation>
    <scope>NUCLEOTIDE SEQUENCE [LARGE SCALE GENOMIC DNA]</scope>
    <source>
        <strain evidence="3 4">C32</strain>
    </source>
</reference>
<dbReference type="RefSeq" id="WP_238894962.1">
    <property type="nucleotide sequence ID" value="NZ_JAKOGG010000002.1"/>
</dbReference>
<evidence type="ECO:0000259" key="2">
    <source>
        <dbReference type="PROSITE" id="PS50206"/>
    </source>
</evidence>
<name>A0ABT2FGX3_9GAMM</name>
<dbReference type="Gene3D" id="3.40.250.10">
    <property type="entry name" value="Rhodanese-like domain"/>
    <property type="match status" value="1"/>
</dbReference>
<proteinExistence type="predicted"/>
<dbReference type="InterPro" id="IPR001763">
    <property type="entry name" value="Rhodanese-like_dom"/>
</dbReference>
<dbReference type="PANTHER" id="PTHR45431:SF3">
    <property type="entry name" value="RHODANESE-LIKE DOMAIN-CONTAINING PROTEIN 15, CHLOROPLASTIC"/>
    <property type="match status" value="1"/>
</dbReference>
<feature type="chain" id="PRO_5045839226" evidence="1">
    <location>
        <begin position="22"/>
        <end position="125"/>
    </location>
</feature>
<dbReference type="Proteomes" id="UP001201549">
    <property type="component" value="Unassembled WGS sequence"/>
</dbReference>
<dbReference type="SMART" id="SM00450">
    <property type="entry name" value="RHOD"/>
    <property type="match status" value="1"/>
</dbReference>
<protein>
    <submittedName>
        <fullName evidence="3">Rhodanese-like domain-containing protein</fullName>
    </submittedName>
</protein>
<dbReference type="PROSITE" id="PS50206">
    <property type="entry name" value="RHODANESE_3"/>
    <property type="match status" value="1"/>
</dbReference>
<dbReference type="Pfam" id="PF00581">
    <property type="entry name" value="Rhodanese"/>
    <property type="match status" value="1"/>
</dbReference>